<evidence type="ECO:0000256" key="4">
    <source>
        <dbReference type="ARBA" id="ARBA00023002"/>
    </source>
</evidence>
<dbReference type="InterPro" id="IPR046373">
    <property type="entry name" value="Acyl-CoA_Oxase/DH_mid-dom_sf"/>
</dbReference>
<evidence type="ECO:0000313" key="10">
    <source>
        <dbReference type="Proteomes" id="UP001500466"/>
    </source>
</evidence>
<evidence type="ECO:0000259" key="7">
    <source>
        <dbReference type="Pfam" id="PF00441"/>
    </source>
</evidence>
<sequence length="373" mass="39042">MTSVRPLPPVSPPPLPPGFEESLRDWPDPAAAEALAGVAPGYDTAWWRTALGRGWFPSPDRRSDFGVLVRAAERLGAAAMPTPLLNGFVLGGFALLFAGDARAHREHLAPLVSGERRYATGLTGREGSYAPDGTHLVARPNADGWVLDGAVCFVPHAADADVLLVLARSGDGHTLFAVDTAAVGVSTRLLPTLGRDGQCEIAMNAVRLPAAAVVGAPGEAWPLVQSAVDRTLIVQCADMVGAADGALRHTVEHVKTRHQWGLPLGVLQSVQHRCADMLTDVTACRDAVYAAAALVEAGEPLGTTASVLKALCAPRCRAVSAAAHQLAGGEGIHADVPLHLWYRRIKASEPMLGGPRFHRSVLSDALLGPSTTG</sequence>
<dbReference type="Proteomes" id="UP001500466">
    <property type="component" value="Unassembled WGS sequence"/>
</dbReference>
<evidence type="ECO:0000256" key="3">
    <source>
        <dbReference type="ARBA" id="ARBA00022827"/>
    </source>
</evidence>
<dbReference type="Gene3D" id="1.20.140.10">
    <property type="entry name" value="Butyryl-CoA Dehydrogenase, subunit A, domain 3"/>
    <property type="match status" value="1"/>
</dbReference>
<feature type="domain" description="Acyl-CoA dehydrogenase/oxidase C-terminal" evidence="7">
    <location>
        <begin position="221"/>
        <end position="365"/>
    </location>
</feature>
<keyword evidence="4 5" id="KW-0560">Oxidoreductase</keyword>
<keyword evidence="3 5" id="KW-0274">FAD</keyword>
<evidence type="ECO:0000259" key="8">
    <source>
        <dbReference type="Pfam" id="PF02770"/>
    </source>
</evidence>
<name>A0ABP9H6K7_9ACTN</name>
<dbReference type="RefSeq" id="WP_345675620.1">
    <property type="nucleotide sequence ID" value="NZ_BAABHS010000008.1"/>
</dbReference>
<dbReference type="InterPro" id="IPR009075">
    <property type="entry name" value="AcylCo_DH/oxidase_C"/>
</dbReference>
<keyword evidence="10" id="KW-1185">Reference proteome</keyword>
<accession>A0ABP9H6K7</accession>
<evidence type="ECO:0000256" key="2">
    <source>
        <dbReference type="ARBA" id="ARBA00022630"/>
    </source>
</evidence>
<evidence type="ECO:0000256" key="6">
    <source>
        <dbReference type="SAM" id="MobiDB-lite"/>
    </source>
</evidence>
<dbReference type="PANTHER" id="PTHR43884">
    <property type="entry name" value="ACYL-COA DEHYDROGENASE"/>
    <property type="match status" value="1"/>
</dbReference>
<protein>
    <submittedName>
        <fullName evidence="9">Acyl-CoA dehydrogenase family protein</fullName>
    </submittedName>
</protein>
<dbReference type="Pfam" id="PF00441">
    <property type="entry name" value="Acyl-CoA_dh_1"/>
    <property type="match status" value="1"/>
</dbReference>
<gene>
    <name evidence="9" type="ORF">GCM10023205_26550</name>
</gene>
<dbReference type="SUPFAM" id="SSF56645">
    <property type="entry name" value="Acyl-CoA dehydrogenase NM domain-like"/>
    <property type="match status" value="1"/>
</dbReference>
<evidence type="ECO:0000313" key="9">
    <source>
        <dbReference type="EMBL" id="GAA4961715.1"/>
    </source>
</evidence>
<dbReference type="Gene3D" id="2.40.110.10">
    <property type="entry name" value="Butyryl-CoA Dehydrogenase, subunit A, domain 2"/>
    <property type="match status" value="1"/>
</dbReference>
<keyword evidence="2 5" id="KW-0285">Flavoprotein</keyword>
<dbReference type="EMBL" id="BAABHS010000008">
    <property type="protein sequence ID" value="GAA4961715.1"/>
    <property type="molecule type" value="Genomic_DNA"/>
</dbReference>
<dbReference type="PANTHER" id="PTHR43884:SF20">
    <property type="entry name" value="ACYL-COA DEHYDROGENASE FADE28"/>
    <property type="match status" value="1"/>
</dbReference>
<organism evidence="9 10">
    <name type="scientific">Yinghuangia aomiensis</name>
    <dbReference type="NCBI Taxonomy" id="676205"/>
    <lineage>
        <taxon>Bacteria</taxon>
        <taxon>Bacillati</taxon>
        <taxon>Actinomycetota</taxon>
        <taxon>Actinomycetes</taxon>
        <taxon>Kitasatosporales</taxon>
        <taxon>Streptomycetaceae</taxon>
        <taxon>Yinghuangia</taxon>
    </lineage>
</organism>
<dbReference type="CDD" id="cd00567">
    <property type="entry name" value="ACAD"/>
    <property type="match status" value="1"/>
</dbReference>
<proteinExistence type="inferred from homology"/>
<comment type="similarity">
    <text evidence="1 5">Belongs to the acyl-CoA dehydrogenase family.</text>
</comment>
<feature type="region of interest" description="Disordered" evidence="6">
    <location>
        <begin position="1"/>
        <end position="20"/>
    </location>
</feature>
<reference evidence="10" key="1">
    <citation type="journal article" date="2019" name="Int. J. Syst. Evol. Microbiol.">
        <title>The Global Catalogue of Microorganisms (GCM) 10K type strain sequencing project: providing services to taxonomists for standard genome sequencing and annotation.</title>
        <authorList>
            <consortium name="The Broad Institute Genomics Platform"/>
            <consortium name="The Broad Institute Genome Sequencing Center for Infectious Disease"/>
            <person name="Wu L."/>
            <person name="Ma J."/>
        </authorList>
    </citation>
    <scope>NUCLEOTIDE SEQUENCE [LARGE SCALE GENOMIC DNA]</scope>
    <source>
        <strain evidence="10">JCM 17986</strain>
    </source>
</reference>
<dbReference type="InterPro" id="IPR009100">
    <property type="entry name" value="AcylCoA_DH/oxidase_NM_dom_sf"/>
</dbReference>
<feature type="compositionally biased region" description="Pro residues" evidence="6">
    <location>
        <begin position="1"/>
        <end position="17"/>
    </location>
</feature>
<feature type="domain" description="Acyl-CoA oxidase/dehydrogenase middle" evidence="8">
    <location>
        <begin position="135"/>
        <end position="204"/>
    </location>
</feature>
<comment type="caution">
    <text evidence="9">The sequence shown here is derived from an EMBL/GenBank/DDBJ whole genome shotgun (WGS) entry which is preliminary data.</text>
</comment>
<dbReference type="SUPFAM" id="SSF47203">
    <property type="entry name" value="Acyl-CoA dehydrogenase C-terminal domain-like"/>
    <property type="match status" value="1"/>
</dbReference>
<dbReference type="InterPro" id="IPR006091">
    <property type="entry name" value="Acyl-CoA_Oxase/DH_mid-dom"/>
</dbReference>
<comment type="cofactor">
    <cofactor evidence="5">
        <name>FAD</name>
        <dbReference type="ChEBI" id="CHEBI:57692"/>
    </cofactor>
</comment>
<evidence type="ECO:0000256" key="5">
    <source>
        <dbReference type="RuleBase" id="RU362125"/>
    </source>
</evidence>
<dbReference type="Pfam" id="PF02770">
    <property type="entry name" value="Acyl-CoA_dh_M"/>
    <property type="match status" value="1"/>
</dbReference>
<evidence type="ECO:0000256" key="1">
    <source>
        <dbReference type="ARBA" id="ARBA00009347"/>
    </source>
</evidence>
<dbReference type="InterPro" id="IPR036250">
    <property type="entry name" value="AcylCo_DH-like_C"/>
</dbReference>